<name>A0A1I5S9Q3_9PSEU</name>
<dbReference type="Pfam" id="PF22818">
    <property type="entry name" value="ApeI-like"/>
    <property type="match status" value="1"/>
</dbReference>
<dbReference type="STRING" id="112413.SAMN05421854_106245"/>
<accession>A0A1I5S9Q3</accession>
<reference evidence="2 5" key="2">
    <citation type="submission" date="2020-01" db="EMBL/GenBank/DDBJ databases">
        <title>Insect and environment-associated Actinomycetes.</title>
        <authorList>
            <person name="Currrie C."/>
            <person name="Chevrette M."/>
            <person name="Carlson C."/>
            <person name="Stubbendieck R."/>
            <person name="Wendt-Pienkowski E."/>
        </authorList>
    </citation>
    <scope>NUCLEOTIDE SEQUENCE [LARGE SCALE GENOMIC DNA]</scope>
    <source>
        <strain evidence="2 5">SID8386</strain>
    </source>
</reference>
<dbReference type="OrthoDB" id="9787658at2"/>
<dbReference type="RefSeq" id="WP_067588345.1">
    <property type="nucleotide sequence ID" value="NZ_FOWC01000006.1"/>
</dbReference>
<dbReference type="EMBL" id="FOWC01000006">
    <property type="protein sequence ID" value="SFP67450.1"/>
    <property type="molecule type" value="Genomic_DNA"/>
</dbReference>
<organism evidence="3 4">
    <name type="scientific">Amycolatopsis rubida</name>
    <dbReference type="NCBI Taxonomy" id="112413"/>
    <lineage>
        <taxon>Bacteria</taxon>
        <taxon>Bacillati</taxon>
        <taxon>Actinomycetota</taxon>
        <taxon>Actinomycetes</taxon>
        <taxon>Pseudonocardiales</taxon>
        <taxon>Pseudonocardiaceae</taxon>
        <taxon>Amycolatopsis</taxon>
    </lineage>
</organism>
<feature type="domain" description="ApeI dehydratase-like" evidence="1">
    <location>
        <begin position="38"/>
        <end position="110"/>
    </location>
</feature>
<evidence type="ECO:0000313" key="2">
    <source>
        <dbReference type="EMBL" id="NEC58108.1"/>
    </source>
</evidence>
<sequence>MSEQVAAAGPASAWPELREIAVVPGDPVRVTASAVVRPAGNPYLEAHFPGRTILPGVFVLEAVRHAVRAAAGTGPELLELTSARFTRPVREHDRIELEVLVSREESGRLKVSASCGLAAGPRTATVEAVFGRRA</sequence>
<proteinExistence type="predicted"/>
<evidence type="ECO:0000313" key="5">
    <source>
        <dbReference type="Proteomes" id="UP000470404"/>
    </source>
</evidence>
<dbReference type="EMBL" id="JAAGNC010000101">
    <property type="protein sequence ID" value="NEC58108.1"/>
    <property type="molecule type" value="Genomic_DNA"/>
</dbReference>
<dbReference type="Proteomes" id="UP000470404">
    <property type="component" value="Unassembled WGS sequence"/>
</dbReference>
<protein>
    <submittedName>
        <fullName evidence="3">Polyketide synthase dehydratase</fullName>
    </submittedName>
</protein>
<evidence type="ECO:0000259" key="1">
    <source>
        <dbReference type="Pfam" id="PF22818"/>
    </source>
</evidence>
<dbReference type="AlphaFoldDB" id="A0A1I5S9Q3"/>
<evidence type="ECO:0000313" key="4">
    <source>
        <dbReference type="Proteomes" id="UP000199137"/>
    </source>
</evidence>
<dbReference type="InterPro" id="IPR054545">
    <property type="entry name" value="ApeI-like"/>
</dbReference>
<dbReference type="Gene3D" id="3.10.129.10">
    <property type="entry name" value="Hotdog Thioesterase"/>
    <property type="match status" value="1"/>
</dbReference>
<reference evidence="3 4" key="1">
    <citation type="submission" date="2016-10" db="EMBL/GenBank/DDBJ databases">
        <authorList>
            <person name="de Groot N.N."/>
        </authorList>
    </citation>
    <scope>NUCLEOTIDE SEQUENCE [LARGE SCALE GENOMIC DNA]</scope>
    <source>
        <strain evidence="3 4">DSM 44637</strain>
    </source>
</reference>
<dbReference type="SUPFAM" id="SSF54637">
    <property type="entry name" value="Thioesterase/thiol ester dehydrase-isomerase"/>
    <property type="match status" value="1"/>
</dbReference>
<gene>
    <name evidence="2" type="ORF">G3I59_21505</name>
    <name evidence="3" type="ORF">SAMN05421854_106245</name>
</gene>
<dbReference type="Proteomes" id="UP000199137">
    <property type="component" value="Unassembled WGS sequence"/>
</dbReference>
<keyword evidence="5" id="KW-1185">Reference proteome</keyword>
<dbReference type="InterPro" id="IPR029069">
    <property type="entry name" value="HotDog_dom_sf"/>
</dbReference>
<evidence type="ECO:0000313" key="3">
    <source>
        <dbReference type="EMBL" id="SFP67450.1"/>
    </source>
</evidence>